<dbReference type="CDD" id="cd04900">
    <property type="entry name" value="ACT_UUR-like_1"/>
    <property type="match status" value="1"/>
</dbReference>
<dbReference type="InterPro" id="IPR002912">
    <property type="entry name" value="ACT_dom"/>
</dbReference>
<comment type="caution">
    <text evidence="7">Lacks conserved residue(s) required for the propagation of feature annotation.</text>
</comment>
<comment type="function">
    <text evidence="7">Modifies, by uridylylation and deuridylylation, the PII regulatory proteins (GlnB and homologs), in response to the nitrogen status of the cell that GlnD senses through the glutamine level. Under low glutamine levels, catalyzes the conversion of the PII proteins and UTP to PII-UMP and PPi, while under higher glutamine levels, GlnD hydrolyzes PII-UMP to PII and UMP (deuridylylation). Thus, controls uridylylation state and activity of the PII proteins, and plays an important role in the regulation of nitrogen metabolism.</text>
</comment>
<keyword evidence="5 7" id="KW-0460">Magnesium</keyword>
<dbReference type="InterPro" id="IPR043519">
    <property type="entry name" value="NT_sf"/>
</dbReference>
<comment type="activity regulation">
    <text evidence="7">Uridylyltransferase (UTase) activity is inhibited by glutamine, while glutamine activates uridylyl-removing (UR) activity.</text>
</comment>
<dbReference type="SMART" id="SM00471">
    <property type="entry name" value="HDc"/>
    <property type="match status" value="1"/>
</dbReference>
<dbReference type="EC" id="3.1.4.-" evidence="7"/>
<evidence type="ECO:0000256" key="2">
    <source>
        <dbReference type="ARBA" id="ARBA00022695"/>
    </source>
</evidence>
<evidence type="ECO:0000256" key="1">
    <source>
        <dbReference type="ARBA" id="ARBA00022679"/>
    </source>
</evidence>
<evidence type="ECO:0000259" key="8">
    <source>
        <dbReference type="PROSITE" id="PS51671"/>
    </source>
</evidence>
<keyword evidence="1 7" id="KW-0808">Transferase</keyword>
<comment type="catalytic activity">
    <reaction evidence="7">
        <text>[protein-PII]-L-tyrosine + UTP = [protein-PII]-uridylyl-L-tyrosine + diphosphate</text>
        <dbReference type="Rhea" id="RHEA:13673"/>
        <dbReference type="Rhea" id="RHEA-COMP:12147"/>
        <dbReference type="Rhea" id="RHEA-COMP:12148"/>
        <dbReference type="ChEBI" id="CHEBI:33019"/>
        <dbReference type="ChEBI" id="CHEBI:46398"/>
        <dbReference type="ChEBI" id="CHEBI:46858"/>
        <dbReference type="ChEBI" id="CHEBI:90602"/>
        <dbReference type="EC" id="2.7.7.59"/>
    </reaction>
</comment>
<dbReference type="EMBL" id="AFHG01000036">
    <property type="protein sequence ID" value="EGK72537.1"/>
    <property type="molecule type" value="Genomic_DNA"/>
</dbReference>
<evidence type="ECO:0000313" key="11">
    <source>
        <dbReference type="Proteomes" id="UP000005019"/>
    </source>
</evidence>
<dbReference type="SUPFAM" id="SSF55021">
    <property type="entry name" value="ACT-like"/>
    <property type="match status" value="2"/>
</dbReference>
<dbReference type="PROSITE" id="PS51831">
    <property type="entry name" value="HD"/>
    <property type="match status" value="1"/>
</dbReference>
<dbReference type="Gene3D" id="1.10.3210.10">
    <property type="entry name" value="Hypothetical protein af1432"/>
    <property type="match status" value="1"/>
</dbReference>
<keyword evidence="2 7" id="KW-0548">Nucleotidyltransferase</keyword>
<evidence type="ECO:0000256" key="6">
    <source>
        <dbReference type="ARBA" id="ARBA00023268"/>
    </source>
</evidence>
<dbReference type="Pfam" id="PF01909">
    <property type="entry name" value="NTP_transf_2"/>
    <property type="match status" value="1"/>
</dbReference>
<dbReference type="STRING" id="1000565.METUNv1_01302"/>
<dbReference type="Proteomes" id="UP000005019">
    <property type="component" value="Unassembled WGS sequence"/>
</dbReference>
<name>F5RAE1_METUF</name>
<dbReference type="InterPro" id="IPR003607">
    <property type="entry name" value="HD/PDEase_dom"/>
</dbReference>
<evidence type="ECO:0000256" key="7">
    <source>
        <dbReference type="HAMAP-Rule" id="MF_00277"/>
    </source>
</evidence>
<dbReference type="InterPro" id="IPR013546">
    <property type="entry name" value="PII_UdlTrfase/GS_AdlTrfase"/>
</dbReference>
<comment type="similarity">
    <text evidence="7">Belongs to the GlnD family.</text>
</comment>
<accession>F5RAE1</accession>
<comment type="caution">
    <text evidence="10">The sequence shown here is derived from an EMBL/GenBank/DDBJ whole genome shotgun (WGS) entry which is preliminary data.</text>
</comment>
<dbReference type="RefSeq" id="WP_008059988.1">
    <property type="nucleotide sequence ID" value="NZ_AFHG01000036.1"/>
</dbReference>
<feature type="region of interest" description="Uridylyltransferase" evidence="7">
    <location>
        <begin position="1"/>
        <end position="326"/>
    </location>
</feature>
<evidence type="ECO:0000256" key="3">
    <source>
        <dbReference type="ARBA" id="ARBA00022737"/>
    </source>
</evidence>
<dbReference type="EC" id="2.7.7.59" evidence="7"/>
<dbReference type="GO" id="GO:0008081">
    <property type="term" value="F:phosphoric diester hydrolase activity"/>
    <property type="evidence" value="ECO:0007669"/>
    <property type="project" value="UniProtKB-UniRule"/>
</dbReference>
<comment type="domain">
    <text evidence="7">Has four distinct domains: an N-terminal nucleotidyltransferase (NT) domain responsible for UTase activity, a central HD domain that encodes UR activity, and two C-terminal ACT domains that seem to have a role in glutamine sensing.</text>
</comment>
<dbReference type="NCBIfam" id="NF002837">
    <property type="entry name" value="PRK03059.1"/>
    <property type="match status" value="1"/>
</dbReference>
<dbReference type="PANTHER" id="PTHR47320:SF1">
    <property type="entry name" value="BIFUNCTIONAL URIDYLYLTRANSFERASE_URIDYLYL-REMOVING ENZYME"/>
    <property type="match status" value="1"/>
</dbReference>
<dbReference type="Pfam" id="PF01966">
    <property type="entry name" value="HD"/>
    <property type="match status" value="1"/>
</dbReference>
<organism evidence="10 11">
    <name type="scientific">Methyloversatilis universalis (strain ATCC BAA-1314 / DSM 25237 / JCM 13912 / CCUG 52030 / FAM5)</name>
    <dbReference type="NCBI Taxonomy" id="1000565"/>
    <lineage>
        <taxon>Bacteria</taxon>
        <taxon>Pseudomonadati</taxon>
        <taxon>Pseudomonadota</taxon>
        <taxon>Betaproteobacteria</taxon>
        <taxon>Nitrosomonadales</taxon>
        <taxon>Sterolibacteriaceae</taxon>
        <taxon>Methyloversatilis</taxon>
    </lineage>
</organism>
<proteinExistence type="inferred from homology"/>
<dbReference type="NCBIfam" id="TIGR01693">
    <property type="entry name" value="UTase_glnD"/>
    <property type="match status" value="1"/>
</dbReference>
<dbReference type="CDD" id="cd00077">
    <property type="entry name" value="HDc"/>
    <property type="match status" value="1"/>
</dbReference>
<dbReference type="Gene3D" id="1.20.120.330">
    <property type="entry name" value="Nucleotidyltransferases domain 2"/>
    <property type="match status" value="1"/>
</dbReference>
<dbReference type="eggNOG" id="COG2844">
    <property type="taxonomic scope" value="Bacteria"/>
</dbReference>
<dbReference type="PIRSF" id="PIRSF006288">
    <property type="entry name" value="PII_uridyltransf"/>
    <property type="match status" value="1"/>
</dbReference>
<feature type="domain" description="ACT" evidence="8">
    <location>
        <begin position="791"/>
        <end position="860"/>
    </location>
</feature>
<dbReference type="AlphaFoldDB" id="F5RAE1"/>
<dbReference type="InterPro" id="IPR010043">
    <property type="entry name" value="UTase/UR"/>
</dbReference>
<keyword evidence="6 7" id="KW-0511">Multifunctional enzyme</keyword>
<evidence type="ECO:0000313" key="10">
    <source>
        <dbReference type="EMBL" id="EGK72537.1"/>
    </source>
</evidence>
<dbReference type="SUPFAM" id="SSF109604">
    <property type="entry name" value="HD-domain/PDEase-like"/>
    <property type="match status" value="1"/>
</dbReference>
<dbReference type="Gene3D" id="3.30.70.260">
    <property type="match status" value="1"/>
</dbReference>
<feature type="domain" description="ACT" evidence="8">
    <location>
        <begin position="683"/>
        <end position="767"/>
    </location>
</feature>
<dbReference type="SUPFAM" id="SSF81301">
    <property type="entry name" value="Nucleotidyltransferase"/>
    <property type="match status" value="1"/>
</dbReference>
<keyword evidence="11" id="KW-1185">Reference proteome</keyword>
<evidence type="ECO:0000256" key="4">
    <source>
        <dbReference type="ARBA" id="ARBA00022801"/>
    </source>
</evidence>
<dbReference type="GO" id="GO:0006808">
    <property type="term" value="P:regulation of nitrogen utilization"/>
    <property type="evidence" value="ECO:0007669"/>
    <property type="project" value="UniProtKB-UniRule"/>
</dbReference>
<dbReference type="OrthoDB" id="9758038at2"/>
<dbReference type="PANTHER" id="PTHR47320">
    <property type="entry name" value="BIFUNCTIONAL URIDYLYLTRANSFERASE/URIDYLYL-REMOVING ENZYME"/>
    <property type="match status" value="1"/>
</dbReference>
<feature type="domain" description="HD" evidence="9">
    <location>
        <begin position="445"/>
        <end position="567"/>
    </location>
</feature>
<comment type="cofactor">
    <cofactor evidence="7">
        <name>Mg(2+)</name>
        <dbReference type="ChEBI" id="CHEBI:18420"/>
    </cofactor>
</comment>
<dbReference type="CDD" id="cd05401">
    <property type="entry name" value="NT_GlnE_GlnD_like"/>
    <property type="match status" value="1"/>
</dbReference>
<dbReference type="InterPro" id="IPR045865">
    <property type="entry name" value="ACT-like_dom_sf"/>
</dbReference>
<dbReference type="SUPFAM" id="SSF81593">
    <property type="entry name" value="Nucleotidyltransferase substrate binding subunit/domain"/>
    <property type="match status" value="1"/>
</dbReference>
<comment type="catalytic activity">
    <reaction evidence="7">
        <text>[protein-PII]-uridylyl-L-tyrosine + H2O = [protein-PII]-L-tyrosine + UMP + H(+)</text>
        <dbReference type="Rhea" id="RHEA:48600"/>
        <dbReference type="Rhea" id="RHEA-COMP:12147"/>
        <dbReference type="Rhea" id="RHEA-COMP:12148"/>
        <dbReference type="ChEBI" id="CHEBI:15377"/>
        <dbReference type="ChEBI" id="CHEBI:15378"/>
        <dbReference type="ChEBI" id="CHEBI:46858"/>
        <dbReference type="ChEBI" id="CHEBI:57865"/>
        <dbReference type="ChEBI" id="CHEBI:90602"/>
    </reaction>
</comment>
<gene>
    <name evidence="7" type="primary">glnD</name>
    <name evidence="10" type="ORF">METUNv1_01302</name>
</gene>
<keyword evidence="4 7" id="KW-0378">Hydrolase</keyword>
<dbReference type="InterPro" id="IPR006674">
    <property type="entry name" value="HD_domain"/>
</dbReference>
<keyword evidence="3" id="KW-0677">Repeat</keyword>
<dbReference type="Pfam" id="PF08335">
    <property type="entry name" value="GlnD_UR_UTase"/>
    <property type="match status" value="1"/>
</dbReference>
<evidence type="ECO:0000256" key="5">
    <source>
        <dbReference type="ARBA" id="ARBA00022842"/>
    </source>
</evidence>
<dbReference type="PROSITE" id="PS51671">
    <property type="entry name" value="ACT"/>
    <property type="match status" value="2"/>
</dbReference>
<dbReference type="CDD" id="cd04899">
    <property type="entry name" value="ACT_ACR-UUR-like_2"/>
    <property type="match status" value="1"/>
</dbReference>
<dbReference type="InterPro" id="IPR002934">
    <property type="entry name" value="Polymerase_NTP_transf_dom"/>
</dbReference>
<evidence type="ECO:0000259" key="9">
    <source>
        <dbReference type="PROSITE" id="PS51831"/>
    </source>
</evidence>
<protein>
    <recommendedName>
        <fullName evidence="7">Bifunctional uridylyltransferase/uridylyl-removing enzyme</fullName>
        <shortName evidence="7">UTase/UR</shortName>
    </recommendedName>
    <alternativeName>
        <fullName evidence="7">Bifunctional [protein-PII] modification enzyme</fullName>
    </alternativeName>
    <alternativeName>
        <fullName evidence="7">Bifunctional nitrogen sensor protein</fullName>
    </alternativeName>
    <domain>
        <recommendedName>
            <fullName evidence="7">[Protein-PII] uridylyltransferase</fullName>
            <shortName evidence="7">PII uridylyltransferase</shortName>
            <shortName evidence="7">UTase</shortName>
            <ecNumber evidence="7">2.7.7.59</ecNumber>
        </recommendedName>
    </domain>
    <domain>
        <recommendedName>
            <fullName evidence="7">[Protein-PII]-UMP uridylyl-removing enzyme</fullName>
            <shortName evidence="7">UR</shortName>
            <ecNumber evidence="7">3.1.4.-</ecNumber>
        </recommendedName>
    </domain>
</protein>
<dbReference type="GO" id="GO:0008773">
    <property type="term" value="F:[protein-PII] uridylyltransferase activity"/>
    <property type="evidence" value="ECO:0007669"/>
    <property type="project" value="UniProtKB-UniRule"/>
</dbReference>
<reference evidence="10 11" key="1">
    <citation type="journal article" date="2011" name="J. Bacteriol.">
        <title>Genome sequence of Methyloversatilis universalis FAM5T, a methylotrophic representative of the order Rhodocyclales.</title>
        <authorList>
            <person name="Kittichotirat W."/>
            <person name="Good N.M."/>
            <person name="Hall R."/>
            <person name="Bringel F."/>
            <person name="Lajus A."/>
            <person name="Medigue C."/>
            <person name="Smalley N.E."/>
            <person name="Beck D."/>
            <person name="Bumgarner R."/>
            <person name="Vuilleumier S."/>
            <person name="Kalyuzhnaya M.G."/>
        </authorList>
    </citation>
    <scope>NUCLEOTIDE SEQUENCE [LARGE SCALE GENOMIC DNA]</scope>
    <source>
        <strain evidence="11">ATCC BAA-1314 / JCM 13912 / FAM5</strain>
    </source>
</reference>
<dbReference type="HAMAP" id="MF_00277">
    <property type="entry name" value="PII_uridylyl_transf"/>
    <property type="match status" value="1"/>
</dbReference>
<sequence length="860" mass="98254">MSAVPEQDALRTLVTTLRGELTATQQALRTRFEQDGNSQRILAGRARAVDQALRRLWSAVGIPRSAALVAVGGYGRGELYPASDVDVLFLLPADTAPGVDARLEQLVGLLWDIGLDIGHSVRTVAQCLDEAARDITVETTLLEARLLAGSRRLFGDLRDTLAEQRDPQAFFKAKRLEQDERHQRYHETPYSLEPNCKESPGGLRDLQVIQWIARASQLGASWRELAARGLITSEEARQLSRVERFMRDTRVRLHLIARRREDRIIFDHQEALAAAFGLTATPTRRASEVLMQHYYRSAKTITQLNTILLQNISAALFPVEDGATHPLNERFQSSRELLDVVDEHVFEREPSALLECFTLLQRHSELKGMTARTLRALWRARRLIDAKFRRDPKNRALFLSLFQQTRGLVHEIRRMNQYGILGRYLPAFGRIVGQMQHDLFHVYTVDQHILQVMRNVRRFTMSEHAHEYPLLSRLITGFERRWLLYLSALFHDIAKGRGGDHSQLGMRDARMFCRQHGLSREDTDLVVFLVEHHLSMSTVAQKQDLSDPDVIRDFARLVKTERRLTALYILTHADIRGTSPKVWNAWRGKLLEDLYLSALRQLKGEGIHATDSSDRQQDARHLLRYFGLREGIEQEFWTRLDTVYFMRHEPDEIAWHTRMLYFQADATVPVVKARPNQVGDGLQVMVYAPDQIDLFVRLCGFFGRLGYSIADAKIHTTNDGHALDSFVLLDPNRHLNSRDMIALIETGLVERLQSEQPADQPVAGRLSREVRHFPITPEIVIKPDERRQHHIMHVTAADRPGLLYSVARVLAAHHIRLHTAKITTLGERAEDVFLISGEELGNSSTLIRLEQELLGELAVS</sequence>